<evidence type="ECO:0000313" key="2">
    <source>
        <dbReference type="Proteomes" id="UP000053477"/>
    </source>
</evidence>
<proteinExistence type="predicted"/>
<dbReference type="Proteomes" id="UP000053477">
    <property type="component" value="Unassembled WGS sequence"/>
</dbReference>
<feature type="non-terminal residue" evidence="1">
    <location>
        <position position="61"/>
    </location>
</feature>
<name>A0A0H2RRD3_9AGAM</name>
<evidence type="ECO:0000313" key="1">
    <source>
        <dbReference type="EMBL" id="KLO14399.1"/>
    </source>
</evidence>
<dbReference type="AlphaFoldDB" id="A0A0H2RRD3"/>
<accession>A0A0H2RRD3</accession>
<sequence length="61" mass="6900">MDLLLSCLDRGSHLNQVSPVLATISAAEKLSRISTVEERITYWKHASHRLISRCTHMVPAR</sequence>
<protein>
    <submittedName>
        <fullName evidence="1">Uncharacterized protein</fullName>
    </submittedName>
</protein>
<dbReference type="InParanoid" id="A0A0H2RRD3"/>
<reference evidence="1 2" key="1">
    <citation type="submission" date="2015-04" db="EMBL/GenBank/DDBJ databases">
        <title>Complete genome sequence of Schizopora paradoxa KUC8140, a cosmopolitan wood degrader in East Asia.</title>
        <authorList>
            <consortium name="DOE Joint Genome Institute"/>
            <person name="Min B."/>
            <person name="Park H."/>
            <person name="Jang Y."/>
            <person name="Kim J.-J."/>
            <person name="Kim K.H."/>
            <person name="Pangilinan J."/>
            <person name="Lipzen A."/>
            <person name="Riley R."/>
            <person name="Grigoriev I.V."/>
            <person name="Spatafora J.W."/>
            <person name="Choi I.-G."/>
        </authorList>
    </citation>
    <scope>NUCLEOTIDE SEQUENCE [LARGE SCALE GENOMIC DNA]</scope>
    <source>
        <strain evidence="1 2">KUC8140</strain>
    </source>
</reference>
<keyword evidence="2" id="KW-1185">Reference proteome</keyword>
<gene>
    <name evidence="1" type="ORF">SCHPADRAFT_903346</name>
</gene>
<dbReference type="EMBL" id="KQ085944">
    <property type="protein sequence ID" value="KLO14399.1"/>
    <property type="molecule type" value="Genomic_DNA"/>
</dbReference>
<organism evidence="1 2">
    <name type="scientific">Schizopora paradoxa</name>
    <dbReference type="NCBI Taxonomy" id="27342"/>
    <lineage>
        <taxon>Eukaryota</taxon>
        <taxon>Fungi</taxon>
        <taxon>Dikarya</taxon>
        <taxon>Basidiomycota</taxon>
        <taxon>Agaricomycotina</taxon>
        <taxon>Agaricomycetes</taxon>
        <taxon>Hymenochaetales</taxon>
        <taxon>Schizoporaceae</taxon>
        <taxon>Schizopora</taxon>
    </lineage>
</organism>